<gene>
    <name evidence="2" type="ORF">G6034_14495</name>
</gene>
<comment type="caution">
    <text evidence="2">The sequence shown here is derived from an EMBL/GenBank/DDBJ whole genome shotgun (WGS) entry which is preliminary data.</text>
</comment>
<accession>A0A7Y7IJL9</accession>
<name>A0A7Y7IJL9_9MICC</name>
<evidence type="ECO:0000313" key="2">
    <source>
        <dbReference type="EMBL" id="NVM96091.1"/>
    </source>
</evidence>
<keyword evidence="3" id="KW-1185">Reference proteome</keyword>
<proteinExistence type="predicted"/>
<sequence length="360" mass="39577">MGKIGKDKDAARHLSSSTEVGNLKSRLTAKLKAKVSTPLKPLDVVQHYERQQALRERLLGNVTALVSVAVFVFVVLKVLLIADSNVSTALSVVKEAGPIQVVAGVLIIGLPFIGTGLANTAGILARTNELNRYEQRRLWTYYFGSVFVLSFVLSWWSLIAMVAFPLFSLILWRKERKAPAVEAEVTWEKFLAQTPEDSVLRDIVQRLAPIRAELNALGGEPSPDAVRLADLTGQSNVLQSAFEARMGKIRSAGSIRLDALAITLLITTIFPVWQSAMSDQPWLPAENITLASGKIEVGYVVSTSDGWSTILIDKPRLVERLHSAEILARETCVTADSYNSRQTVWSFSAPTMPTYPRCSK</sequence>
<keyword evidence="1" id="KW-0812">Transmembrane</keyword>
<dbReference type="Proteomes" id="UP000543556">
    <property type="component" value="Unassembled WGS sequence"/>
</dbReference>
<protein>
    <submittedName>
        <fullName evidence="2">Uncharacterized protein</fullName>
    </submittedName>
</protein>
<feature type="transmembrane region" description="Helical" evidence="1">
    <location>
        <begin position="101"/>
        <end position="125"/>
    </location>
</feature>
<organism evidence="2 3">
    <name type="scientific">Arthrobacter wenxiniae</name>
    <dbReference type="NCBI Taxonomy" id="2713570"/>
    <lineage>
        <taxon>Bacteria</taxon>
        <taxon>Bacillati</taxon>
        <taxon>Actinomycetota</taxon>
        <taxon>Actinomycetes</taxon>
        <taxon>Micrococcales</taxon>
        <taxon>Micrococcaceae</taxon>
        <taxon>Arthrobacter</taxon>
    </lineage>
</organism>
<feature type="transmembrane region" description="Helical" evidence="1">
    <location>
        <begin position="58"/>
        <end position="81"/>
    </location>
</feature>
<keyword evidence="1" id="KW-1133">Transmembrane helix</keyword>
<dbReference type="RefSeq" id="WP_176635812.1">
    <property type="nucleotide sequence ID" value="NZ_JAAMFM010000024.1"/>
</dbReference>
<dbReference type="AlphaFoldDB" id="A0A7Y7IJL9"/>
<evidence type="ECO:0000256" key="1">
    <source>
        <dbReference type="SAM" id="Phobius"/>
    </source>
</evidence>
<dbReference type="EMBL" id="JAAMFM010000024">
    <property type="protein sequence ID" value="NVM96091.1"/>
    <property type="molecule type" value="Genomic_DNA"/>
</dbReference>
<reference evidence="2 3" key="1">
    <citation type="submission" date="2020-02" db="EMBL/GenBank/DDBJ databases">
        <title>Genome sequence of strain AETb3-4.</title>
        <authorList>
            <person name="Gao J."/>
            <person name="Zhang X."/>
        </authorList>
    </citation>
    <scope>NUCLEOTIDE SEQUENCE [LARGE SCALE GENOMIC DNA]</scope>
    <source>
        <strain evidence="2 3">AETb3-4</strain>
    </source>
</reference>
<evidence type="ECO:0000313" key="3">
    <source>
        <dbReference type="Proteomes" id="UP000543556"/>
    </source>
</evidence>
<keyword evidence="1" id="KW-0472">Membrane</keyword>
<feature type="transmembrane region" description="Helical" evidence="1">
    <location>
        <begin position="146"/>
        <end position="172"/>
    </location>
</feature>